<name>A0A7T5R364_9BACT</name>
<organism evidence="2 3">
    <name type="scientific">Micavibrio aeruginosavorus</name>
    <dbReference type="NCBI Taxonomy" id="349221"/>
    <lineage>
        <taxon>Bacteria</taxon>
        <taxon>Pseudomonadati</taxon>
        <taxon>Bdellovibrionota</taxon>
        <taxon>Bdellovibrionia</taxon>
        <taxon>Bdellovibrionales</taxon>
        <taxon>Pseudobdellovibrionaceae</taxon>
        <taxon>Micavibrio</taxon>
    </lineage>
</organism>
<keyword evidence="1" id="KW-0732">Signal</keyword>
<proteinExistence type="predicted"/>
<feature type="signal peptide" evidence="1">
    <location>
        <begin position="1"/>
        <end position="23"/>
    </location>
</feature>
<dbReference type="EMBL" id="CP066681">
    <property type="protein sequence ID" value="QQG36677.1"/>
    <property type="molecule type" value="Genomic_DNA"/>
</dbReference>
<accession>A0A7T5R364</accession>
<reference evidence="2 3" key="1">
    <citation type="submission" date="2020-07" db="EMBL/GenBank/DDBJ databases">
        <title>Huge and variable diversity of episymbiotic CPR bacteria and DPANN archaea in groundwater ecosystems.</title>
        <authorList>
            <person name="He C.Y."/>
            <person name="Keren R."/>
            <person name="Whittaker M."/>
            <person name="Farag I.F."/>
            <person name="Doudna J."/>
            <person name="Cate J.H.D."/>
            <person name="Banfield J.F."/>
        </authorList>
    </citation>
    <scope>NUCLEOTIDE SEQUENCE [LARGE SCALE GENOMIC DNA]</scope>
    <source>
        <strain evidence="2">NC_groundwater_70_Ag_B-0.1um_54_66</strain>
    </source>
</reference>
<evidence type="ECO:0000313" key="2">
    <source>
        <dbReference type="EMBL" id="QQG36677.1"/>
    </source>
</evidence>
<evidence type="ECO:0000256" key="1">
    <source>
        <dbReference type="SAM" id="SignalP"/>
    </source>
</evidence>
<protein>
    <submittedName>
        <fullName evidence="2">Uncharacterized protein</fullName>
    </submittedName>
</protein>
<sequence length="207" mass="22677">MRRYSYYVTLCAALLGLSFAAHAESEVRQIAAKDNPHIQKAQEKAVEIVKTFTPQEIANLEIVKDGFGIIRSVRATGRIVEKTVKQCGKDNPEMKETMTTGFNEWQGGVMTVLGDKEKAMKAAIADGRFSKPEDVRAFLDIIDKAALKADENRSEAIKIVSTPSSCEGLLGTMEESGAKLRELLAAVEFPVAEIKPEPEPRKAGAHE</sequence>
<feature type="chain" id="PRO_5032268057" evidence="1">
    <location>
        <begin position="24"/>
        <end position="207"/>
    </location>
</feature>
<evidence type="ECO:0000313" key="3">
    <source>
        <dbReference type="Proteomes" id="UP000595362"/>
    </source>
</evidence>
<gene>
    <name evidence="2" type="ORF">HYS17_02575</name>
</gene>
<dbReference type="Proteomes" id="UP000595362">
    <property type="component" value="Chromosome"/>
</dbReference>
<dbReference type="AlphaFoldDB" id="A0A7T5R364"/>